<evidence type="ECO:0000256" key="12">
    <source>
        <dbReference type="ARBA" id="ARBA00023329"/>
    </source>
</evidence>
<comment type="similarity">
    <text evidence="4">Belongs to the DRAM/TMEM150 family.</text>
</comment>
<evidence type="ECO:0000256" key="6">
    <source>
        <dbReference type="ARBA" id="ARBA00022692"/>
    </source>
</evidence>
<evidence type="ECO:0000256" key="2">
    <source>
        <dbReference type="ARBA" id="ARBA00004542"/>
    </source>
</evidence>
<dbReference type="PANTHER" id="PTHR21324:SF3">
    <property type="entry name" value="MODULATOR OF MACROAUTOPHAGY TMEM150B"/>
    <property type="match status" value="1"/>
</dbReference>
<dbReference type="PANTHER" id="PTHR21324">
    <property type="entry name" value="FASTING-INDUCIBLE INTEGRAL MEMBRANE PROTEIN TM6P1-RELATED"/>
    <property type="match status" value="1"/>
</dbReference>
<dbReference type="EMBL" id="JAACNH010000008">
    <property type="protein sequence ID" value="KAG8434096.1"/>
    <property type="molecule type" value="Genomic_DNA"/>
</dbReference>
<feature type="transmembrane region" description="Helical" evidence="14">
    <location>
        <begin position="152"/>
        <end position="172"/>
    </location>
</feature>
<keyword evidence="10 14" id="KW-0472">Membrane</keyword>
<feature type="transmembrane region" description="Helical" evidence="14">
    <location>
        <begin position="116"/>
        <end position="140"/>
    </location>
</feature>
<evidence type="ECO:0000259" key="15">
    <source>
        <dbReference type="Pfam" id="PF10277"/>
    </source>
</evidence>
<organism evidence="16 17">
    <name type="scientific">Hymenochirus boettgeri</name>
    <name type="common">Congo dwarf clawed frog</name>
    <dbReference type="NCBI Taxonomy" id="247094"/>
    <lineage>
        <taxon>Eukaryota</taxon>
        <taxon>Metazoa</taxon>
        <taxon>Chordata</taxon>
        <taxon>Craniata</taxon>
        <taxon>Vertebrata</taxon>
        <taxon>Euteleostomi</taxon>
        <taxon>Amphibia</taxon>
        <taxon>Batrachia</taxon>
        <taxon>Anura</taxon>
        <taxon>Pipoidea</taxon>
        <taxon>Pipidae</taxon>
        <taxon>Pipinae</taxon>
        <taxon>Hymenochirus</taxon>
    </lineage>
</organism>
<evidence type="ECO:0000256" key="11">
    <source>
        <dbReference type="ARBA" id="ARBA00023180"/>
    </source>
</evidence>
<evidence type="ECO:0000256" key="14">
    <source>
        <dbReference type="SAM" id="Phobius"/>
    </source>
</evidence>
<evidence type="ECO:0000256" key="8">
    <source>
        <dbReference type="ARBA" id="ARBA00022989"/>
    </source>
</evidence>
<keyword evidence="9" id="KW-0072">Autophagy</keyword>
<dbReference type="GO" id="GO:0005886">
    <property type="term" value="C:plasma membrane"/>
    <property type="evidence" value="ECO:0007669"/>
    <property type="project" value="UniProtKB-SubCell"/>
</dbReference>
<accession>A0A8T2IV99</accession>
<proteinExistence type="inferred from homology"/>
<dbReference type="OrthoDB" id="191706at2759"/>
<name>A0A8T2IV99_9PIPI</name>
<keyword evidence="12" id="KW-0968">Cytoplasmic vesicle</keyword>
<evidence type="ECO:0000256" key="3">
    <source>
        <dbReference type="ARBA" id="ARBA00004651"/>
    </source>
</evidence>
<evidence type="ECO:0000256" key="13">
    <source>
        <dbReference type="ARBA" id="ARBA00045144"/>
    </source>
</evidence>
<keyword evidence="11" id="KW-0325">Glycoprotein</keyword>
<dbReference type="InterPro" id="IPR019402">
    <property type="entry name" value="CWH43_N"/>
</dbReference>
<evidence type="ECO:0000256" key="10">
    <source>
        <dbReference type="ARBA" id="ARBA00023136"/>
    </source>
</evidence>
<keyword evidence="6 14" id="KW-0812">Transmembrane</keyword>
<feature type="transmembrane region" description="Helical" evidence="14">
    <location>
        <begin position="178"/>
        <end position="204"/>
    </location>
</feature>
<evidence type="ECO:0000256" key="9">
    <source>
        <dbReference type="ARBA" id="ARBA00023006"/>
    </source>
</evidence>
<evidence type="ECO:0000313" key="17">
    <source>
        <dbReference type="Proteomes" id="UP000812440"/>
    </source>
</evidence>
<keyword evidence="7" id="KW-0967">Endosome</keyword>
<comment type="caution">
    <text evidence="16">The sequence shown here is derived from an EMBL/GenBank/DDBJ whole genome shotgun (WGS) entry which is preliminary data.</text>
</comment>
<feature type="transmembrane region" description="Helical" evidence="14">
    <location>
        <begin position="53"/>
        <end position="73"/>
    </location>
</feature>
<keyword evidence="5" id="KW-1003">Cell membrane</keyword>
<evidence type="ECO:0000313" key="16">
    <source>
        <dbReference type="EMBL" id="KAG8434096.1"/>
    </source>
</evidence>
<feature type="transmembrane region" description="Helical" evidence="14">
    <location>
        <begin position="85"/>
        <end position="104"/>
    </location>
</feature>
<dbReference type="Proteomes" id="UP000812440">
    <property type="component" value="Chromosome 7"/>
</dbReference>
<dbReference type="Pfam" id="PF10277">
    <property type="entry name" value="Frag1"/>
    <property type="match status" value="1"/>
</dbReference>
<gene>
    <name evidence="16" type="ORF">GDO86_012462</name>
</gene>
<protein>
    <recommendedName>
        <fullName evidence="15">CWH43-like N-terminal domain-containing protein</fullName>
    </recommendedName>
</protein>
<evidence type="ECO:0000256" key="5">
    <source>
        <dbReference type="ARBA" id="ARBA00022475"/>
    </source>
</evidence>
<sequence length="232" mass="25767">MSTWAILPIFLSIWACSGIWIVYAMAVSNGSVNVTSDFPFISTCGTYPPQSCIFGQVLNIGALLAVWISAIRFQQIRDYGYHSTLNTVSLVMGLICALGTSLVGNFQQSNQLDTHLAGAFLAFFVGNIYFWTQSALTYMVKPSHGACFVGPLRFCLSLACTALVIMMAVFFSRDMKSIAAICEWIVAMVLFLLYGLFAVEFWHLDGHFFHVKKKTVIPNEMVASNVMLNMYQ</sequence>
<keyword evidence="17" id="KW-1185">Reference proteome</keyword>
<dbReference type="GO" id="GO:0000421">
    <property type="term" value="C:autophagosome membrane"/>
    <property type="evidence" value="ECO:0007669"/>
    <property type="project" value="UniProtKB-SubCell"/>
</dbReference>
<feature type="domain" description="CWH43-like N-terminal" evidence="15">
    <location>
        <begin position="4"/>
        <end position="203"/>
    </location>
</feature>
<dbReference type="GO" id="GO:0010008">
    <property type="term" value="C:endosome membrane"/>
    <property type="evidence" value="ECO:0007669"/>
    <property type="project" value="UniProtKB-SubCell"/>
</dbReference>
<dbReference type="AlphaFoldDB" id="A0A8T2IV99"/>
<evidence type="ECO:0000256" key="4">
    <source>
        <dbReference type="ARBA" id="ARBA00006565"/>
    </source>
</evidence>
<evidence type="ECO:0000256" key="1">
    <source>
        <dbReference type="ARBA" id="ARBA00004337"/>
    </source>
</evidence>
<comment type="subcellular location">
    <subcellularLocation>
        <location evidence="3">Cell membrane</location>
        <topology evidence="3">Multi-pass membrane protein</topology>
    </subcellularLocation>
    <subcellularLocation>
        <location evidence="2">Cytoplasmic vesicle</location>
        <location evidence="2">Autophagosome membrane</location>
        <topology evidence="2">Multi-pass membrane protein</topology>
    </subcellularLocation>
    <subcellularLocation>
        <location evidence="1">Endosome membrane</location>
        <topology evidence="1">Multi-pass membrane protein</topology>
    </subcellularLocation>
</comment>
<reference evidence="16" key="1">
    <citation type="thesis" date="2020" institute="ProQuest LLC" country="789 East Eisenhower Parkway, Ann Arbor, MI, USA">
        <title>Comparative Genomics and Chromosome Evolution.</title>
        <authorList>
            <person name="Mudd A.B."/>
        </authorList>
    </citation>
    <scope>NUCLEOTIDE SEQUENCE</scope>
    <source>
        <strain evidence="16">Female2</strain>
        <tissue evidence="16">Blood</tissue>
    </source>
</reference>
<keyword evidence="8 14" id="KW-1133">Transmembrane helix</keyword>
<evidence type="ECO:0000256" key="7">
    <source>
        <dbReference type="ARBA" id="ARBA00022753"/>
    </source>
</evidence>
<comment type="function">
    <text evidence="13">Modulator of macroautophagy that causes accumulation of autophagosomes under basal conditions and enhances autophagic flux. Represses cell death and promotes long-term clonogenic survival of cells grown in the absence of glucose in a macroautophagy-independent manner. May have some role in extracellular matrix engulfment or growth factor receptor recycling, both of which can modulate cell survival.</text>
</comment>
<dbReference type="InterPro" id="IPR050911">
    <property type="entry name" value="DRAM/TMEM150_Autophagy_Mod"/>
</dbReference>
<dbReference type="GO" id="GO:0006914">
    <property type="term" value="P:autophagy"/>
    <property type="evidence" value="ECO:0007669"/>
    <property type="project" value="UniProtKB-KW"/>
</dbReference>